<reference evidence="3" key="1">
    <citation type="journal article" date="2019" name="Int. J. Syst. Evol. Microbiol.">
        <title>The Global Catalogue of Microorganisms (GCM) 10K type strain sequencing project: providing services to taxonomists for standard genome sequencing and annotation.</title>
        <authorList>
            <consortium name="The Broad Institute Genomics Platform"/>
            <consortium name="The Broad Institute Genome Sequencing Center for Infectious Disease"/>
            <person name="Wu L."/>
            <person name="Ma J."/>
        </authorList>
    </citation>
    <scope>NUCLEOTIDE SEQUENCE [LARGE SCALE GENOMIC DNA]</scope>
    <source>
        <strain evidence="3">JCM 5067</strain>
    </source>
</reference>
<keyword evidence="3" id="KW-1185">Reference proteome</keyword>
<evidence type="ECO:0000313" key="2">
    <source>
        <dbReference type="EMBL" id="GAA0592465.1"/>
    </source>
</evidence>
<dbReference type="SUPFAM" id="SSF51735">
    <property type="entry name" value="NAD(P)-binding Rossmann-fold domains"/>
    <property type="match status" value="1"/>
</dbReference>
<accession>A0ABP3QQY1</accession>
<feature type="region of interest" description="Disordered" evidence="1">
    <location>
        <begin position="1"/>
        <end position="20"/>
    </location>
</feature>
<evidence type="ECO:0000313" key="3">
    <source>
        <dbReference type="Proteomes" id="UP001500668"/>
    </source>
</evidence>
<name>A0ABP3QQY1_9ACTN</name>
<comment type="caution">
    <text evidence="2">The sequence shown here is derived from an EMBL/GenBank/DDBJ whole genome shotgun (WGS) entry which is preliminary data.</text>
</comment>
<proteinExistence type="predicted"/>
<dbReference type="EMBL" id="BAAACA010000014">
    <property type="protein sequence ID" value="GAA0592465.1"/>
    <property type="molecule type" value="Genomic_DNA"/>
</dbReference>
<dbReference type="Proteomes" id="UP001500668">
    <property type="component" value="Unassembled WGS sequence"/>
</dbReference>
<dbReference type="Gene3D" id="3.40.50.720">
    <property type="entry name" value="NAD(P)-binding Rossmann-like Domain"/>
    <property type="match status" value="1"/>
</dbReference>
<dbReference type="InterPro" id="IPR036291">
    <property type="entry name" value="NAD(P)-bd_dom_sf"/>
</dbReference>
<organism evidence="2 3">
    <name type="scientific">Streptomyces crystallinus</name>
    <dbReference type="NCBI Taxonomy" id="68191"/>
    <lineage>
        <taxon>Bacteria</taxon>
        <taxon>Bacillati</taxon>
        <taxon>Actinomycetota</taxon>
        <taxon>Actinomycetes</taxon>
        <taxon>Kitasatosporales</taxon>
        <taxon>Streptomycetaceae</taxon>
        <taxon>Streptomyces</taxon>
    </lineage>
</organism>
<gene>
    <name evidence="2" type="ORF">GCM10010394_22120</name>
</gene>
<evidence type="ECO:0000256" key="1">
    <source>
        <dbReference type="SAM" id="MobiDB-lite"/>
    </source>
</evidence>
<sequence>MTRDRELAAATGTSSGIGSELARPLAERGLDLLVTSAEEEHRSCAAGEIGRLTRADVQPVRTAPRTYEEAESFVGGVAATGRPAYVAIAVAVHIPGQIVNATGRTPLP</sequence>
<protein>
    <submittedName>
        <fullName evidence="2">Uncharacterized protein</fullName>
    </submittedName>
</protein>